<reference evidence="1" key="1">
    <citation type="submission" date="2023-07" db="EMBL/GenBank/DDBJ databases">
        <title>Bifidobacterium aquikefiriaerophilum sp. nov. and Bifidobacterium eccum sp. nov., isolated from water kefir.</title>
        <authorList>
            <person name="Breselge S."/>
            <person name="Bellassi P."/>
            <person name="Barcenilla C."/>
            <person name="Alvarez-Ordonez A."/>
            <person name="Morelli L."/>
            <person name="Cotter P.D."/>
        </authorList>
    </citation>
    <scope>NUCLEOTIDE SEQUENCE</scope>
    <source>
        <strain evidence="1">WK041_4_12</strain>
    </source>
</reference>
<name>A0AB39U6D7_9BIFI</name>
<sequence length="55" mass="6067">MAAYIARMDIAKIVRSENDAEHLIGIAIAHPDATDMLLPHRSLGAWAEVLNAAWR</sequence>
<evidence type="ECO:0000313" key="1">
    <source>
        <dbReference type="EMBL" id="XDS44522.1"/>
    </source>
</evidence>
<dbReference type="EMBL" id="CP129674">
    <property type="protein sequence ID" value="XDS44522.1"/>
    <property type="molecule type" value="Genomic_DNA"/>
</dbReference>
<dbReference type="RefSeq" id="WP_369344098.1">
    <property type="nucleotide sequence ID" value="NZ_CP129674.1"/>
</dbReference>
<accession>A0AB39U6D7</accession>
<organism evidence="1">
    <name type="scientific">Bifidobacterium aquikefiricola</name>
    <dbReference type="NCBI Taxonomy" id="3059038"/>
    <lineage>
        <taxon>Bacteria</taxon>
        <taxon>Bacillati</taxon>
        <taxon>Actinomycetota</taxon>
        <taxon>Actinomycetes</taxon>
        <taxon>Bifidobacteriales</taxon>
        <taxon>Bifidobacteriaceae</taxon>
        <taxon>Bifidobacterium</taxon>
    </lineage>
</organism>
<dbReference type="AlphaFoldDB" id="A0AB39U6D7"/>
<gene>
    <name evidence="1" type="ORF">QN215_09755</name>
</gene>
<proteinExistence type="predicted"/>
<dbReference type="KEGG" id="baqk:QN215_09755"/>
<protein>
    <submittedName>
        <fullName evidence="1">Uncharacterized protein</fullName>
    </submittedName>
</protein>